<dbReference type="RefSeq" id="WP_290333346.1">
    <property type="nucleotide sequence ID" value="NZ_JAUFPU010000018.1"/>
</dbReference>
<dbReference type="PROSITE" id="PS50110">
    <property type="entry name" value="RESPONSE_REGULATORY"/>
    <property type="match status" value="2"/>
</dbReference>
<dbReference type="Gene3D" id="3.20.20.450">
    <property type="entry name" value="EAL domain"/>
    <property type="match status" value="1"/>
</dbReference>
<dbReference type="CDD" id="cd01948">
    <property type="entry name" value="EAL"/>
    <property type="match status" value="1"/>
</dbReference>
<dbReference type="InterPro" id="IPR000014">
    <property type="entry name" value="PAS"/>
</dbReference>
<evidence type="ECO:0000313" key="9">
    <source>
        <dbReference type="EMBL" id="MDN3577940.1"/>
    </source>
</evidence>
<dbReference type="Pfam" id="PF00072">
    <property type="entry name" value="Response_reg"/>
    <property type="match status" value="1"/>
</dbReference>
<dbReference type="InterPro" id="IPR052155">
    <property type="entry name" value="Biofilm_reg_signaling"/>
</dbReference>
<protein>
    <submittedName>
        <fullName evidence="9">EAL domain-containing protein</fullName>
    </submittedName>
</protein>
<dbReference type="Pfam" id="PF13185">
    <property type="entry name" value="GAF_2"/>
    <property type="match status" value="2"/>
</dbReference>
<dbReference type="PANTHER" id="PTHR44757:SF2">
    <property type="entry name" value="BIOFILM ARCHITECTURE MAINTENANCE PROTEIN MBAA"/>
    <property type="match status" value="1"/>
</dbReference>
<comment type="caution">
    <text evidence="9">The sequence shown here is derived from an EMBL/GenBank/DDBJ whole genome shotgun (WGS) entry which is preliminary data.</text>
</comment>
<proteinExistence type="predicted"/>
<dbReference type="InterPro" id="IPR029787">
    <property type="entry name" value="Nucleotide_cyclase"/>
</dbReference>
<evidence type="ECO:0000259" key="5">
    <source>
        <dbReference type="PROSITE" id="PS50110"/>
    </source>
</evidence>
<dbReference type="SUPFAM" id="SSF55073">
    <property type="entry name" value="Nucleotide cyclase"/>
    <property type="match status" value="1"/>
</dbReference>
<evidence type="ECO:0000259" key="8">
    <source>
        <dbReference type="PROSITE" id="PS50887"/>
    </source>
</evidence>
<sequence length="1239" mass="136390">MATLLVINDLLYQRDLLAALLRKAGYRVQVASVAEVMAQVRDRALTADMVVADMNCLAADIAELVSVMLGDVAGAATPVLVCADAAQAAEARQLCRRHGHLLLLKKPYESSHLLAVVQTALGSRHTPDRPAGSQPVAAALQAPVDGNSPGHVASDATPHDAEFRKPAWLALQAAASLSAVGLERLAAQRAAVIELGLRLASERDVDAMQAIFVTACQAILGARYAAVGLSDRHGAWHVRGCGLPPPLLAALAAVPVAGSLLYQVLASEQAQCWHAGTPHPTGALPSGHPPVHALLGVPLRSLTTIHGWMYVAEPQGRADFNADDEHLAVTLAAQLVLAYENLVLYERVQHYAGSLEREISQRQAAESRLQETDQRFKQLAENINEIFFLSNPDNTEIYYISPAYEAVWQQSCDSLYADPQSWGRAIHPDDHARIGVILARMTSSGRFDEEYRIVRPDDSVRWIRARGFPIVDGQGVLQRVAGIAEDITELKTQQDRITRLNRLYAVLSAINSTIVRVHQRQALFDETCRILVEVGRFGAAWIGLRDQSTLAIRPAASKGASPALLEQLHRALDAEGPRQTLSEAMRTGHTTIYHDWLRRYADGSLTDPSLLNAFRSAVAMPLRVGGAPVGILSLYAHDADYFDDEQMRLLNELAGDVSFALQYIEQGEKLHQLAYYDALTGLPNRTLFHDRLVQMLQNARHSEVRVVVIMVDLAHFRQLNDTLGRHIGDGLLQAVGERLMASVAEPCSIARVSADTFAVAVGELAREADATSILRRRIFGPLEQPFTVPSGSVFLSPRAGIAFFPDDAADAETLFSRAEMALKQAKRLAEPHSYYSPEISSSIAQKLTLEAALKSALDDHQFVLHYQPRVCLQSGHIVGAEALIRWQHPELGLVPPASFIPLAEESGLIVPIGDWVLREVCRQQASWAQAYCELVPIAVNLSAVQFHKSQLQETILAALADAGLEAQYLELELTESVVMRNPDDTVHTLQALRRKGIKLGLDDFGTGYSSLAYLKRFPFDLVKIDRTFVTDITVNPGDAAIATAVIAMAHQLKLKVVAEGVETEGQLNYLREQRCDEIQGYYFSPPLPADDFVALLRERRQLAPVRRPEGESRTVLLVDDEVSILLALKRMLRNEGYRVLTANSGAEGLEMLAVNRVQVIISDQRMPNMSGAEFLSIVKEMYPDTVRIILSGYSDLQVVTESVNRGAVFRFLTKPWEDEQLREHIRDAFNRYRPSAELR</sequence>
<reference evidence="9" key="1">
    <citation type="journal article" date="2014" name="Int. J. Syst. Evol. Microbiol.">
        <title>Complete genome of a new Firmicutes species belonging to the dominant human colonic microbiota ('Ruminococcus bicirculans') reveals two chromosomes and a selective capacity to utilize plant glucans.</title>
        <authorList>
            <consortium name="NISC Comparative Sequencing Program"/>
            <person name="Wegmann U."/>
            <person name="Louis P."/>
            <person name="Goesmann A."/>
            <person name="Henrissat B."/>
            <person name="Duncan S.H."/>
            <person name="Flint H.J."/>
        </authorList>
    </citation>
    <scope>NUCLEOTIDE SEQUENCE</scope>
    <source>
        <strain evidence="9">CECT 7703</strain>
    </source>
</reference>
<dbReference type="InterPro" id="IPR011006">
    <property type="entry name" value="CheY-like_superfamily"/>
</dbReference>
<reference evidence="9" key="2">
    <citation type="submission" date="2023-06" db="EMBL/GenBank/DDBJ databases">
        <authorList>
            <person name="Lucena T."/>
            <person name="Sun Q."/>
        </authorList>
    </citation>
    <scope>NUCLEOTIDE SEQUENCE</scope>
    <source>
        <strain evidence="9">CECT 7703</strain>
    </source>
</reference>
<dbReference type="EMBL" id="JAUFPU010000018">
    <property type="protein sequence ID" value="MDN3577940.1"/>
    <property type="molecule type" value="Genomic_DNA"/>
</dbReference>
<dbReference type="SMART" id="SM00065">
    <property type="entry name" value="GAF"/>
    <property type="match status" value="2"/>
</dbReference>
<dbReference type="InterPro" id="IPR035919">
    <property type="entry name" value="EAL_sf"/>
</dbReference>
<dbReference type="PROSITE" id="PS50883">
    <property type="entry name" value="EAL"/>
    <property type="match status" value="1"/>
</dbReference>
<dbReference type="InterPro" id="IPR001610">
    <property type="entry name" value="PAC"/>
</dbReference>
<dbReference type="Pfam" id="PF00563">
    <property type="entry name" value="EAL"/>
    <property type="match status" value="1"/>
</dbReference>
<feature type="coiled-coil region" evidence="4">
    <location>
        <begin position="355"/>
        <end position="382"/>
    </location>
</feature>
<name>A0ABT8B853_9NEIS</name>
<keyword evidence="2" id="KW-0418">Kinase</keyword>
<dbReference type="InterPro" id="IPR003018">
    <property type="entry name" value="GAF"/>
</dbReference>
<dbReference type="InterPro" id="IPR013655">
    <property type="entry name" value="PAS_fold_3"/>
</dbReference>
<dbReference type="NCBIfam" id="TIGR00254">
    <property type="entry name" value="GGDEF"/>
    <property type="match status" value="1"/>
</dbReference>
<evidence type="ECO:0000256" key="2">
    <source>
        <dbReference type="ARBA" id="ARBA00022777"/>
    </source>
</evidence>
<feature type="domain" description="GGDEF" evidence="8">
    <location>
        <begin position="704"/>
        <end position="838"/>
    </location>
</feature>
<keyword evidence="3" id="KW-0597">Phosphoprotein</keyword>
<accession>A0ABT8B853</accession>
<keyword evidence="10" id="KW-1185">Reference proteome</keyword>
<dbReference type="Gene3D" id="3.30.70.270">
    <property type="match status" value="1"/>
</dbReference>
<dbReference type="SUPFAM" id="SSF55785">
    <property type="entry name" value="PYP-like sensor domain (PAS domain)"/>
    <property type="match status" value="1"/>
</dbReference>
<dbReference type="SMART" id="SM00448">
    <property type="entry name" value="REC"/>
    <property type="match status" value="2"/>
</dbReference>
<dbReference type="SUPFAM" id="SSF141868">
    <property type="entry name" value="EAL domain-like"/>
    <property type="match status" value="1"/>
</dbReference>
<evidence type="ECO:0000256" key="1">
    <source>
        <dbReference type="ARBA" id="ARBA00022679"/>
    </source>
</evidence>
<dbReference type="InterPro" id="IPR043128">
    <property type="entry name" value="Rev_trsase/Diguanyl_cyclase"/>
</dbReference>
<feature type="modified residue" description="4-aspartylphosphate" evidence="3">
    <location>
        <position position="53"/>
    </location>
</feature>
<dbReference type="NCBIfam" id="TIGR00229">
    <property type="entry name" value="sensory_box"/>
    <property type="match status" value="1"/>
</dbReference>
<feature type="domain" description="EAL" evidence="7">
    <location>
        <begin position="846"/>
        <end position="1100"/>
    </location>
</feature>
<dbReference type="PANTHER" id="PTHR44757">
    <property type="entry name" value="DIGUANYLATE CYCLASE DGCP"/>
    <property type="match status" value="1"/>
</dbReference>
<evidence type="ECO:0000259" key="6">
    <source>
        <dbReference type="PROSITE" id="PS50113"/>
    </source>
</evidence>
<dbReference type="InterPro" id="IPR029016">
    <property type="entry name" value="GAF-like_dom_sf"/>
</dbReference>
<feature type="modified residue" description="4-aspartylphosphate" evidence="3">
    <location>
        <position position="1163"/>
    </location>
</feature>
<dbReference type="InterPro" id="IPR035965">
    <property type="entry name" value="PAS-like_dom_sf"/>
</dbReference>
<keyword evidence="1" id="KW-0808">Transferase</keyword>
<dbReference type="CDD" id="cd00130">
    <property type="entry name" value="PAS"/>
    <property type="match status" value="1"/>
</dbReference>
<feature type="domain" description="PAC" evidence="6">
    <location>
        <begin position="447"/>
        <end position="499"/>
    </location>
</feature>
<evidence type="ECO:0000256" key="4">
    <source>
        <dbReference type="SAM" id="Coils"/>
    </source>
</evidence>
<dbReference type="InterPro" id="IPR000700">
    <property type="entry name" value="PAS-assoc_C"/>
</dbReference>
<dbReference type="SMART" id="SM00267">
    <property type="entry name" value="GGDEF"/>
    <property type="match status" value="1"/>
</dbReference>
<feature type="domain" description="Response regulatory" evidence="5">
    <location>
        <begin position="3"/>
        <end position="121"/>
    </location>
</feature>
<dbReference type="Gene3D" id="3.30.450.20">
    <property type="entry name" value="PAS domain"/>
    <property type="match status" value="1"/>
</dbReference>
<dbReference type="Pfam" id="PF08447">
    <property type="entry name" value="PAS_3"/>
    <property type="match status" value="1"/>
</dbReference>
<keyword evidence="4" id="KW-0175">Coiled coil</keyword>
<evidence type="ECO:0000256" key="3">
    <source>
        <dbReference type="PROSITE-ProRule" id="PRU00169"/>
    </source>
</evidence>
<organism evidence="9 10">
    <name type="scientific">Chitinimonas viridis</name>
    <dbReference type="NCBI Taxonomy" id="664880"/>
    <lineage>
        <taxon>Bacteria</taxon>
        <taxon>Pseudomonadati</taxon>
        <taxon>Pseudomonadota</taxon>
        <taxon>Betaproteobacteria</taxon>
        <taxon>Neisseriales</taxon>
        <taxon>Chitinibacteraceae</taxon>
        <taxon>Chitinimonas</taxon>
    </lineage>
</organism>
<dbReference type="SMART" id="SM00052">
    <property type="entry name" value="EAL"/>
    <property type="match status" value="1"/>
</dbReference>
<gene>
    <name evidence="9" type="ORF">QWZ03_14300</name>
</gene>
<dbReference type="CDD" id="cd17569">
    <property type="entry name" value="REC_HupR-like"/>
    <property type="match status" value="1"/>
</dbReference>
<dbReference type="Gene3D" id="3.40.50.2300">
    <property type="match status" value="2"/>
</dbReference>
<dbReference type="SMART" id="SM00091">
    <property type="entry name" value="PAS"/>
    <property type="match status" value="1"/>
</dbReference>
<dbReference type="Gene3D" id="3.30.450.40">
    <property type="match status" value="2"/>
</dbReference>
<dbReference type="InterPro" id="IPR000160">
    <property type="entry name" value="GGDEF_dom"/>
</dbReference>
<dbReference type="PROSITE" id="PS50113">
    <property type="entry name" value="PAC"/>
    <property type="match status" value="1"/>
</dbReference>
<evidence type="ECO:0000259" key="7">
    <source>
        <dbReference type="PROSITE" id="PS50883"/>
    </source>
</evidence>
<evidence type="ECO:0000313" key="10">
    <source>
        <dbReference type="Proteomes" id="UP001180081"/>
    </source>
</evidence>
<dbReference type="InterPro" id="IPR001633">
    <property type="entry name" value="EAL_dom"/>
</dbReference>
<dbReference type="PROSITE" id="PS50887">
    <property type="entry name" value="GGDEF"/>
    <property type="match status" value="1"/>
</dbReference>
<dbReference type="CDD" id="cd01949">
    <property type="entry name" value="GGDEF"/>
    <property type="match status" value="1"/>
</dbReference>
<dbReference type="SMART" id="SM00086">
    <property type="entry name" value="PAC"/>
    <property type="match status" value="1"/>
</dbReference>
<dbReference type="SUPFAM" id="SSF52172">
    <property type="entry name" value="CheY-like"/>
    <property type="match status" value="2"/>
</dbReference>
<feature type="domain" description="Response regulatory" evidence="5">
    <location>
        <begin position="1114"/>
        <end position="1229"/>
    </location>
</feature>
<dbReference type="InterPro" id="IPR001789">
    <property type="entry name" value="Sig_transdc_resp-reg_receiver"/>
</dbReference>
<dbReference type="Proteomes" id="UP001180081">
    <property type="component" value="Unassembled WGS sequence"/>
</dbReference>
<dbReference type="Pfam" id="PF00990">
    <property type="entry name" value="GGDEF"/>
    <property type="match status" value="1"/>
</dbReference>
<dbReference type="SUPFAM" id="SSF55781">
    <property type="entry name" value="GAF domain-like"/>
    <property type="match status" value="2"/>
</dbReference>